<evidence type="ECO:0000313" key="11">
    <source>
        <dbReference type="Proteomes" id="UP000552757"/>
    </source>
</evidence>
<gene>
    <name evidence="10" type="ORF">GGR44_000979</name>
</gene>
<evidence type="ECO:0000313" key="10">
    <source>
        <dbReference type="EMBL" id="MBB3981332.1"/>
    </source>
</evidence>
<proteinExistence type="inferred from homology"/>
<dbReference type="SUPFAM" id="SSF49472">
    <property type="entry name" value="Transthyretin (synonym: prealbumin)"/>
    <property type="match status" value="1"/>
</dbReference>
<keyword evidence="11" id="KW-1185">Reference proteome</keyword>
<comment type="similarity">
    <text evidence="3 8">Belongs to the transthyretin family. 5-hydroxyisourate hydrolase subfamily.</text>
</comment>
<dbReference type="PANTHER" id="PTHR10395">
    <property type="entry name" value="URICASE AND TRANSTHYRETIN-RELATED"/>
    <property type="match status" value="1"/>
</dbReference>
<comment type="function">
    <text evidence="2">Catalyzes the hydrolysis of 5-hydroxyisourate (HIU) to 2-oxo-4-hydroxy-4-carboxy-5-ureidoimidazoline (OHCU).</text>
</comment>
<reference evidence="10 11" key="1">
    <citation type="submission" date="2020-08" db="EMBL/GenBank/DDBJ databases">
        <title>Genomic Encyclopedia of Type Strains, Phase IV (KMG-IV): sequencing the most valuable type-strain genomes for metagenomic binning, comparative biology and taxonomic classification.</title>
        <authorList>
            <person name="Goeker M."/>
        </authorList>
    </citation>
    <scope>NUCLEOTIDE SEQUENCE [LARGE SCALE GENOMIC DNA]</scope>
    <source>
        <strain evidence="10 11">DSM 29348</strain>
    </source>
</reference>
<feature type="binding site" evidence="7">
    <location>
        <position position="42"/>
    </location>
    <ligand>
        <name>substrate</name>
    </ligand>
</feature>
<dbReference type="InterPro" id="IPR014306">
    <property type="entry name" value="Hydroxyisourate_hydrolase"/>
</dbReference>
<dbReference type="InterPro" id="IPR036817">
    <property type="entry name" value="Transthyretin/HIU_hydrolase_sf"/>
</dbReference>
<dbReference type="InterPro" id="IPR023419">
    <property type="entry name" value="Transthyretin_CS"/>
</dbReference>
<evidence type="ECO:0000256" key="2">
    <source>
        <dbReference type="ARBA" id="ARBA00002704"/>
    </source>
</evidence>
<comment type="caution">
    <text evidence="10">The sequence shown here is derived from an EMBL/GenBank/DDBJ whole genome shotgun (WGS) entry which is preliminary data.</text>
</comment>
<dbReference type="NCBIfam" id="TIGR02962">
    <property type="entry name" value="hdxy_isourate"/>
    <property type="match status" value="1"/>
</dbReference>
<dbReference type="Pfam" id="PF00576">
    <property type="entry name" value="Transthyretin"/>
    <property type="match status" value="1"/>
</dbReference>
<feature type="binding site" evidence="7">
    <location>
        <position position="7"/>
    </location>
    <ligand>
        <name>substrate</name>
    </ligand>
</feature>
<dbReference type="Gene3D" id="2.60.40.180">
    <property type="entry name" value="Transthyretin/hydroxyisourate hydrolase domain"/>
    <property type="match status" value="1"/>
</dbReference>
<dbReference type="PROSITE" id="PS00769">
    <property type="entry name" value="TRANSTHYRETIN_2"/>
    <property type="match status" value="1"/>
</dbReference>
<dbReference type="InterPro" id="IPR000895">
    <property type="entry name" value="Transthyretin/HIU_hydrolase"/>
</dbReference>
<dbReference type="GO" id="GO:0006144">
    <property type="term" value="P:purine nucleobase metabolic process"/>
    <property type="evidence" value="ECO:0007669"/>
    <property type="project" value="UniProtKB-KW"/>
</dbReference>
<evidence type="ECO:0000256" key="5">
    <source>
        <dbReference type="ARBA" id="ARBA00022631"/>
    </source>
</evidence>
<dbReference type="InterPro" id="IPR023416">
    <property type="entry name" value="Transthyretin/HIU_hydrolase_d"/>
</dbReference>
<comment type="subunit">
    <text evidence="4 8">Homotetramer.</text>
</comment>
<evidence type="ECO:0000259" key="9">
    <source>
        <dbReference type="Pfam" id="PF00576"/>
    </source>
</evidence>
<comment type="catalytic activity">
    <reaction evidence="1 8">
        <text>5-hydroxyisourate + H2O = 5-hydroxy-2-oxo-4-ureido-2,5-dihydro-1H-imidazole-5-carboxylate + H(+)</text>
        <dbReference type="Rhea" id="RHEA:23736"/>
        <dbReference type="ChEBI" id="CHEBI:15377"/>
        <dbReference type="ChEBI" id="CHEBI:15378"/>
        <dbReference type="ChEBI" id="CHEBI:18072"/>
        <dbReference type="ChEBI" id="CHEBI:58639"/>
        <dbReference type="EC" id="3.5.2.17"/>
    </reaction>
</comment>
<organism evidence="10 11">
    <name type="scientific">Sphingobium fontiphilum</name>
    <dbReference type="NCBI Taxonomy" id="944425"/>
    <lineage>
        <taxon>Bacteria</taxon>
        <taxon>Pseudomonadati</taxon>
        <taxon>Pseudomonadota</taxon>
        <taxon>Alphaproteobacteria</taxon>
        <taxon>Sphingomonadales</taxon>
        <taxon>Sphingomonadaceae</taxon>
        <taxon>Sphingobium</taxon>
    </lineage>
</organism>
<dbReference type="AlphaFoldDB" id="A0A7W6GNB2"/>
<dbReference type="GO" id="GO:0033971">
    <property type="term" value="F:hydroxyisourate hydrolase activity"/>
    <property type="evidence" value="ECO:0007669"/>
    <property type="project" value="UniProtKB-EC"/>
</dbReference>
<dbReference type="CDD" id="cd05822">
    <property type="entry name" value="TLP_HIUase"/>
    <property type="match status" value="1"/>
</dbReference>
<keyword evidence="5 8" id="KW-0659">Purine metabolism</keyword>
<keyword evidence="6 8" id="KW-0378">Hydrolase</keyword>
<name>A0A7W6GNB2_9SPHN</name>
<dbReference type="EMBL" id="JACIEB010000002">
    <property type="protein sequence ID" value="MBB3981332.1"/>
    <property type="molecule type" value="Genomic_DNA"/>
</dbReference>
<sequence length="110" mass="11596">MSSLSTHVLDTAHGRPAAGVALQLLDEDGDCLFSGVTDADGRCPGIPPLAPGRYHIVFAVAAYFRAAGVDLPEPPFLDIIAIDFGIANPDGHYHVPLLVSPYGYSTYRGS</sequence>
<protein>
    <recommendedName>
        <fullName evidence="8">5-hydroxyisourate hydrolase</fullName>
        <shortName evidence="8">HIU hydrolase</shortName>
        <shortName evidence="8">HIUHase</shortName>
        <ecNumber evidence="8">3.5.2.17</ecNumber>
    </recommendedName>
</protein>
<feature type="binding site" evidence="7">
    <location>
        <position position="107"/>
    </location>
    <ligand>
        <name>substrate</name>
    </ligand>
</feature>
<evidence type="ECO:0000256" key="3">
    <source>
        <dbReference type="ARBA" id="ARBA00009850"/>
    </source>
</evidence>
<dbReference type="Proteomes" id="UP000552757">
    <property type="component" value="Unassembled WGS sequence"/>
</dbReference>
<dbReference type="RefSeq" id="WP_183954348.1">
    <property type="nucleotide sequence ID" value="NZ_JACIEB010000002.1"/>
</dbReference>
<accession>A0A7W6GNB2</accession>
<evidence type="ECO:0000256" key="7">
    <source>
        <dbReference type="PIRSR" id="PIRSR600895-51"/>
    </source>
</evidence>
<evidence type="ECO:0000256" key="8">
    <source>
        <dbReference type="RuleBase" id="RU361270"/>
    </source>
</evidence>
<dbReference type="EC" id="3.5.2.17" evidence="8"/>
<evidence type="ECO:0000256" key="1">
    <source>
        <dbReference type="ARBA" id="ARBA00001043"/>
    </source>
</evidence>
<evidence type="ECO:0000256" key="4">
    <source>
        <dbReference type="ARBA" id="ARBA00011881"/>
    </source>
</evidence>
<evidence type="ECO:0000256" key="6">
    <source>
        <dbReference type="ARBA" id="ARBA00022801"/>
    </source>
</evidence>
<dbReference type="PANTHER" id="PTHR10395:SF7">
    <property type="entry name" value="5-HYDROXYISOURATE HYDROLASE"/>
    <property type="match status" value="1"/>
</dbReference>
<dbReference type="PRINTS" id="PR00189">
    <property type="entry name" value="TRNSTHYRETIN"/>
</dbReference>
<feature type="domain" description="Transthyretin/hydroxyisourate hydrolase" evidence="9">
    <location>
        <begin position="4"/>
        <end position="109"/>
    </location>
</feature>